<dbReference type="InterPro" id="IPR001258">
    <property type="entry name" value="NHL_repeat"/>
</dbReference>
<dbReference type="WBParaSite" id="PSU_v2.g15709.t1">
    <property type="protein sequence ID" value="PSU_v2.g15709.t1"/>
    <property type="gene ID" value="PSU_v2.g15709"/>
</dbReference>
<evidence type="ECO:0000313" key="7">
    <source>
        <dbReference type="WBParaSite" id="PSU_v2.g15709.t1"/>
    </source>
</evidence>
<feature type="repeat" description="NHL" evidence="3">
    <location>
        <begin position="358"/>
        <end position="400"/>
    </location>
</feature>
<dbReference type="SUPFAM" id="SSF57845">
    <property type="entry name" value="B-box zinc-binding domain"/>
    <property type="match status" value="1"/>
</dbReference>
<dbReference type="PANTHER" id="PTHR24104">
    <property type="entry name" value="E3 UBIQUITIN-PROTEIN LIGASE NHLRC1-RELATED"/>
    <property type="match status" value="1"/>
</dbReference>
<evidence type="ECO:0000313" key="6">
    <source>
        <dbReference type="Proteomes" id="UP000887577"/>
    </source>
</evidence>
<evidence type="ECO:0000256" key="3">
    <source>
        <dbReference type="PROSITE-ProRule" id="PRU00504"/>
    </source>
</evidence>
<dbReference type="SUPFAM" id="SSF101898">
    <property type="entry name" value="NHL repeat"/>
    <property type="match status" value="1"/>
</dbReference>
<name>A0A914YAB5_9BILA</name>
<evidence type="ECO:0000256" key="1">
    <source>
        <dbReference type="ARBA" id="ARBA00022737"/>
    </source>
</evidence>
<dbReference type="Proteomes" id="UP000887577">
    <property type="component" value="Unplaced"/>
</dbReference>
<dbReference type="PROSITE" id="PS51125">
    <property type="entry name" value="NHL"/>
    <property type="match status" value="4"/>
</dbReference>
<feature type="repeat" description="NHL" evidence="3">
    <location>
        <begin position="401"/>
        <end position="442"/>
    </location>
</feature>
<dbReference type="InterPro" id="IPR000315">
    <property type="entry name" value="Znf_B-box"/>
</dbReference>
<reference evidence="7" key="1">
    <citation type="submission" date="2022-11" db="UniProtKB">
        <authorList>
            <consortium name="WormBaseParasite"/>
        </authorList>
    </citation>
    <scope>IDENTIFICATION</scope>
</reference>
<dbReference type="GO" id="GO:0008270">
    <property type="term" value="F:zinc ion binding"/>
    <property type="evidence" value="ECO:0007669"/>
    <property type="project" value="UniProtKB-KW"/>
</dbReference>
<evidence type="ECO:0000256" key="4">
    <source>
        <dbReference type="SAM" id="Coils"/>
    </source>
</evidence>
<dbReference type="PROSITE" id="PS50119">
    <property type="entry name" value="ZF_BBOX"/>
    <property type="match status" value="1"/>
</dbReference>
<keyword evidence="1" id="KW-0677">Repeat</keyword>
<dbReference type="Gene3D" id="2.120.10.30">
    <property type="entry name" value="TolB, C-terminal domain"/>
    <property type="match status" value="1"/>
</dbReference>
<dbReference type="GO" id="GO:0003730">
    <property type="term" value="F:mRNA 3'-UTR binding"/>
    <property type="evidence" value="ECO:0007669"/>
    <property type="project" value="TreeGrafter"/>
</dbReference>
<keyword evidence="2" id="KW-0479">Metal-binding</keyword>
<feature type="coiled-coil region" evidence="4">
    <location>
        <begin position="126"/>
        <end position="156"/>
    </location>
</feature>
<proteinExistence type="predicted"/>
<dbReference type="PANTHER" id="PTHR24104:SF25">
    <property type="entry name" value="PROTEIN LIN-41"/>
    <property type="match status" value="1"/>
</dbReference>
<keyword evidence="2" id="KW-0863">Zinc-finger</keyword>
<feature type="domain" description="B box-type" evidence="5">
    <location>
        <begin position="69"/>
        <end position="101"/>
    </location>
</feature>
<feature type="repeat" description="NHL" evidence="3">
    <location>
        <begin position="311"/>
        <end position="351"/>
    </location>
</feature>
<protein>
    <submittedName>
        <fullName evidence="7">B box-type domain-containing protein</fullName>
    </submittedName>
</protein>
<sequence>MDFNSYDTRFFDDNSLPQGPKRNIAQILNAYSTMNFPDTYDLFGPGSYFGGASTSSSDEFANYPVEDMKEKQTCQLHLTLPLNQYCLTCSEMLCSECVKNHLSQNCHTCSLRTMKLTCTEVFQNLSTRIQVELEKYKKERQKVEETSGKVKEWQERAKQSLACLKQTFVDHIDKAFQNYEEVINKQVNSVEVMKETYEGYMLKGQMLLDCIDTYFNSPHNLAKAYRDSADYTNRVDTFIQQKPILPLLPDLSEEFPPPSPNIVAKIVAQCTNYSYCSDLVKHEPCSPLSDHTGIFKEFTPMKMKLNYDVNFGSFGVEDGQFSEPAGICVTAEGLIAVTDTKNHRVQVFDEIGCLKLAFGISGSNPGQMLYPNCIASCPITGNFVITERTPVHQVQVYSSGGHYIRRFGQNLIQFPRGVAVDKSGNIVVVECKVMRVTIFDQLGNVIRTFCAPSVMSFPMDICVNDNHEIFIVDNRRHAVHVFDYNGNHLRSMCGNGTISFPISVSINAVGELVVTDNHQSFNMTFFNQNGELVRAYESRNRHLQCLASTVHGVDKIFLATKDFRVYMYDCSKGK</sequence>
<keyword evidence="2" id="KW-0862">Zinc</keyword>
<dbReference type="AlphaFoldDB" id="A0A914YAB5"/>
<accession>A0A914YAB5</accession>
<evidence type="ECO:0000256" key="2">
    <source>
        <dbReference type="PROSITE-ProRule" id="PRU00024"/>
    </source>
</evidence>
<keyword evidence="6" id="KW-1185">Reference proteome</keyword>
<dbReference type="InterPro" id="IPR050952">
    <property type="entry name" value="TRIM-NHL_E3_ligases"/>
</dbReference>
<dbReference type="Pfam" id="PF01436">
    <property type="entry name" value="NHL"/>
    <property type="match status" value="3"/>
</dbReference>
<keyword evidence="4" id="KW-0175">Coiled coil</keyword>
<feature type="repeat" description="NHL" evidence="3">
    <location>
        <begin position="456"/>
        <end position="485"/>
    </location>
</feature>
<organism evidence="6 7">
    <name type="scientific">Panagrolaimus superbus</name>
    <dbReference type="NCBI Taxonomy" id="310955"/>
    <lineage>
        <taxon>Eukaryota</taxon>
        <taxon>Metazoa</taxon>
        <taxon>Ecdysozoa</taxon>
        <taxon>Nematoda</taxon>
        <taxon>Chromadorea</taxon>
        <taxon>Rhabditida</taxon>
        <taxon>Tylenchina</taxon>
        <taxon>Panagrolaimomorpha</taxon>
        <taxon>Panagrolaimoidea</taxon>
        <taxon>Panagrolaimidae</taxon>
        <taxon>Panagrolaimus</taxon>
    </lineage>
</organism>
<evidence type="ECO:0000259" key="5">
    <source>
        <dbReference type="PROSITE" id="PS50119"/>
    </source>
</evidence>
<dbReference type="InterPro" id="IPR011042">
    <property type="entry name" value="6-blade_b-propeller_TolB-like"/>
</dbReference>